<dbReference type="InterPro" id="IPR050951">
    <property type="entry name" value="Retrovirus_Pol_polyprotein"/>
</dbReference>
<dbReference type="SMR" id="A0A1S4DBB5"/>
<proteinExistence type="predicted"/>
<organism evidence="2">
    <name type="scientific">Nicotiana tabacum</name>
    <name type="common">Common tobacco</name>
    <dbReference type="NCBI Taxonomy" id="4097"/>
    <lineage>
        <taxon>Eukaryota</taxon>
        <taxon>Viridiplantae</taxon>
        <taxon>Streptophyta</taxon>
        <taxon>Embryophyta</taxon>
        <taxon>Tracheophyta</taxon>
        <taxon>Spermatophyta</taxon>
        <taxon>Magnoliopsida</taxon>
        <taxon>eudicotyledons</taxon>
        <taxon>Gunneridae</taxon>
        <taxon>Pentapetalae</taxon>
        <taxon>asterids</taxon>
        <taxon>lamiids</taxon>
        <taxon>Solanales</taxon>
        <taxon>Solanaceae</taxon>
        <taxon>Nicotianoideae</taxon>
        <taxon>Nicotianeae</taxon>
        <taxon>Nicotiana</taxon>
    </lineage>
</organism>
<dbReference type="OrthoDB" id="1934939at2759"/>
<name>A0A1S4DBB5_TOBAC</name>
<dbReference type="KEGG" id="nta:107827971"/>
<dbReference type="SUPFAM" id="SSF53098">
    <property type="entry name" value="Ribonuclease H-like"/>
    <property type="match status" value="1"/>
</dbReference>
<evidence type="ECO:0000313" key="2">
    <source>
        <dbReference type="RefSeq" id="XP_016510701.1"/>
    </source>
</evidence>
<dbReference type="OMA" id="NGISACE"/>
<dbReference type="InterPro" id="IPR036397">
    <property type="entry name" value="RNaseH_sf"/>
</dbReference>
<dbReference type="InterPro" id="IPR001584">
    <property type="entry name" value="Integrase_cat-core"/>
</dbReference>
<dbReference type="PROSITE" id="PS50994">
    <property type="entry name" value="INTEGRASE"/>
    <property type="match status" value="1"/>
</dbReference>
<protein>
    <recommendedName>
        <fullName evidence="1">Integrase catalytic domain-containing protein</fullName>
    </recommendedName>
</protein>
<gene>
    <name evidence="2" type="primary">LOC107827971</name>
</gene>
<dbReference type="PANTHER" id="PTHR37984">
    <property type="entry name" value="PROTEIN CBG26694"/>
    <property type="match status" value="1"/>
</dbReference>
<dbReference type="GO" id="GO:0015074">
    <property type="term" value="P:DNA integration"/>
    <property type="evidence" value="ECO:0007669"/>
    <property type="project" value="InterPro"/>
</dbReference>
<dbReference type="InterPro" id="IPR012337">
    <property type="entry name" value="RNaseH-like_sf"/>
</dbReference>
<dbReference type="RefSeq" id="XP_016510701.1">
    <property type="nucleotide sequence ID" value="XM_016655215.1"/>
</dbReference>
<reference evidence="2" key="1">
    <citation type="submission" date="2025-08" db="UniProtKB">
        <authorList>
            <consortium name="RefSeq"/>
        </authorList>
    </citation>
    <scope>IDENTIFICATION</scope>
</reference>
<dbReference type="STRING" id="4097.A0A1S4DBB5"/>
<dbReference type="PANTHER" id="PTHR37984:SF5">
    <property type="entry name" value="PROTEIN NYNRIN-LIKE"/>
    <property type="match status" value="1"/>
</dbReference>
<feature type="domain" description="Integrase catalytic" evidence="1">
    <location>
        <begin position="6"/>
        <end position="125"/>
    </location>
</feature>
<sequence length="125" mass="14023">MLHTTIASWPFDAWGLDGVGLLPKSSGGHLYILAATDYFLKWAEVVALMEVKKENFANVIRVNIIYHFGIPSYIITVNGKSFDNKFMTKICDLFGFKQCNSSMYYVAANGIAKAFNKTLCNLLKK</sequence>
<dbReference type="GO" id="GO:0003676">
    <property type="term" value="F:nucleic acid binding"/>
    <property type="evidence" value="ECO:0007669"/>
    <property type="project" value="InterPro"/>
</dbReference>
<evidence type="ECO:0000259" key="1">
    <source>
        <dbReference type="PROSITE" id="PS50994"/>
    </source>
</evidence>
<dbReference type="AlphaFoldDB" id="A0A1S4DBB5"/>
<accession>A0A1S4DBB5</accession>
<dbReference type="Gene3D" id="3.30.420.10">
    <property type="entry name" value="Ribonuclease H-like superfamily/Ribonuclease H"/>
    <property type="match status" value="1"/>
</dbReference>
<dbReference type="PaxDb" id="4097-A0A1S4DBB5"/>